<evidence type="ECO:0000313" key="11">
    <source>
        <dbReference type="EMBL" id="VDO77116.1"/>
    </source>
</evidence>
<evidence type="ECO:0000256" key="2">
    <source>
        <dbReference type="ARBA" id="ARBA00022729"/>
    </source>
</evidence>
<evidence type="ECO:0000256" key="1">
    <source>
        <dbReference type="ARBA" id="ARBA00010701"/>
    </source>
</evidence>
<feature type="active site" description="Nucleophile" evidence="8">
    <location>
        <position position="160"/>
    </location>
</feature>
<evidence type="ECO:0000259" key="10">
    <source>
        <dbReference type="Pfam" id="PF04083"/>
    </source>
</evidence>
<dbReference type="Pfam" id="PF04083">
    <property type="entry name" value="Abhydro_lipase"/>
    <property type="match status" value="1"/>
</dbReference>
<dbReference type="PANTHER" id="PTHR11005">
    <property type="entry name" value="LYSOSOMAL ACID LIPASE-RELATED"/>
    <property type="match status" value="1"/>
</dbReference>
<dbReference type="OrthoDB" id="9974421at2759"/>
<keyword evidence="3 7" id="KW-0378">Hydrolase</keyword>
<evidence type="ECO:0000256" key="4">
    <source>
        <dbReference type="ARBA" id="ARBA00022963"/>
    </source>
</evidence>
<evidence type="ECO:0000256" key="6">
    <source>
        <dbReference type="ARBA" id="ARBA00023180"/>
    </source>
</evidence>
<gene>
    <name evidence="11" type="ORF">HPBE_LOCUS8622</name>
</gene>
<sequence length="390" mass="44494">MRCIVLVLWTVATCASHPEDPEANMTTPEMIQYWGYPVEIHHTTTQDGFILEMHRIPCGKGDSGRPVIFMQHGLESESSDWVNNLPYQSAGFLFADAGFDVWLGNVRGNSYSCNHTSLTRDDEKFWDWSWDEMVKYDLDAMISHVLSMTSQPSLYYMGHSQGTLIMFSKLSQDQEFAKKIKRFYALAPIGSVKNIKGLLAVFVNSIGTEFDIYYDIFGQKEFGGDSPVIEKLKHDVCDGMKLEETMCDNFLLAMVGPESSQQNQVPPMCCGFRPGCRCIWRAPCQCMIGEQKETRRSVPIHKQLVSELQATAPEYDFTKINKETVLYWGDEDWLADPTDIDDFLLPRINGTVIQNSMLPGYNHLDFVWGIQSCRDIYNPVIQSLKTELKF</sequence>
<evidence type="ECO:0000256" key="9">
    <source>
        <dbReference type="SAM" id="SignalP"/>
    </source>
</evidence>
<name>A0A3P7XRD8_HELPZ</name>
<evidence type="ECO:0000313" key="12">
    <source>
        <dbReference type="Proteomes" id="UP000050761"/>
    </source>
</evidence>
<dbReference type="WBParaSite" id="HPBE_0000862101-mRNA-1">
    <property type="protein sequence ID" value="HPBE_0000862101-mRNA-1"/>
    <property type="gene ID" value="HPBE_0000862101"/>
</dbReference>
<keyword evidence="2 9" id="KW-0732">Signal</keyword>
<protein>
    <recommendedName>
        <fullName evidence="7">Lipase</fullName>
    </recommendedName>
</protein>
<dbReference type="GO" id="GO:0016042">
    <property type="term" value="P:lipid catabolic process"/>
    <property type="evidence" value="ECO:0007669"/>
    <property type="project" value="UniProtKB-KW"/>
</dbReference>
<dbReference type="PIRSF" id="PIRSF000862">
    <property type="entry name" value="Steryl_ester_lip"/>
    <property type="match status" value="1"/>
</dbReference>
<reference evidence="13" key="2">
    <citation type="submission" date="2019-09" db="UniProtKB">
        <authorList>
            <consortium name="WormBaseParasite"/>
        </authorList>
    </citation>
    <scope>IDENTIFICATION</scope>
</reference>
<keyword evidence="6" id="KW-0325">Glycoprotein</keyword>
<feature type="chain" id="PRO_5044596506" description="Lipase" evidence="9">
    <location>
        <begin position="17"/>
        <end position="390"/>
    </location>
</feature>
<accession>A0A3P7XRD8</accession>
<keyword evidence="4 7" id="KW-0442">Lipid degradation</keyword>
<evidence type="ECO:0000256" key="7">
    <source>
        <dbReference type="PIRNR" id="PIRNR000862"/>
    </source>
</evidence>
<evidence type="ECO:0000313" key="13">
    <source>
        <dbReference type="WBParaSite" id="HPBE_0000862101-mRNA-1"/>
    </source>
</evidence>
<dbReference type="EMBL" id="UZAH01026207">
    <property type="protein sequence ID" value="VDO77116.1"/>
    <property type="molecule type" value="Genomic_DNA"/>
</dbReference>
<reference evidence="11 12" key="1">
    <citation type="submission" date="2018-11" db="EMBL/GenBank/DDBJ databases">
        <authorList>
            <consortium name="Pathogen Informatics"/>
        </authorList>
    </citation>
    <scope>NUCLEOTIDE SEQUENCE [LARGE SCALE GENOMIC DNA]</scope>
</reference>
<feature type="active site" description="Charge relay system" evidence="8">
    <location>
        <position position="363"/>
    </location>
</feature>
<evidence type="ECO:0000256" key="8">
    <source>
        <dbReference type="PIRSR" id="PIRSR000862-1"/>
    </source>
</evidence>
<keyword evidence="12" id="KW-1185">Reference proteome</keyword>
<dbReference type="AlphaFoldDB" id="A0A3P7XRD8"/>
<keyword evidence="5" id="KW-0443">Lipid metabolism</keyword>
<feature type="active site" description="Charge relay system" evidence="8">
    <location>
        <position position="332"/>
    </location>
</feature>
<dbReference type="GO" id="GO:0016788">
    <property type="term" value="F:hydrolase activity, acting on ester bonds"/>
    <property type="evidence" value="ECO:0007669"/>
    <property type="project" value="InterPro"/>
</dbReference>
<feature type="domain" description="Partial AB-hydrolase lipase" evidence="10">
    <location>
        <begin position="27"/>
        <end position="84"/>
    </location>
</feature>
<dbReference type="InterPro" id="IPR025483">
    <property type="entry name" value="Lipase_euk"/>
</dbReference>
<comment type="similarity">
    <text evidence="1 7">Belongs to the AB hydrolase superfamily. Lipase family.</text>
</comment>
<dbReference type="FunFam" id="3.40.50.1820:FF:000057">
    <property type="entry name" value="Lipase"/>
    <property type="match status" value="1"/>
</dbReference>
<proteinExistence type="inferred from homology"/>
<dbReference type="Gene3D" id="3.40.50.1820">
    <property type="entry name" value="alpha/beta hydrolase"/>
    <property type="match status" value="1"/>
</dbReference>
<dbReference type="Proteomes" id="UP000050761">
    <property type="component" value="Unassembled WGS sequence"/>
</dbReference>
<dbReference type="SUPFAM" id="SSF53474">
    <property type="entry name" value="alpha/beta-Hydrolases"/>
    <property type="match status" value="1"/>
</dbReference>
<dbReference type="InterPro" id="IPR006693">
    <property type="entry name" value="AB_hydrolase_lipase"/>
</dbReference>
<evidence type="ECO:0000256" key="5">
    <source>
        <dbReference type="ARBA" id="ARBA00023098"/>
    </source>
</evidence>
<evidence type="ECO:0000256" key="3">
    <source>
        <dbReference type="ARBA" id="ARBA00022801"/>
    </source>
</evidence>
<dbReference type="InterPro" id="IPR029058">
    <property type="entry name" value="AB_hydrolase_fold"/>
</dbReference>
<feature type="signal peptide" evidence="9">
    <location>
        <begin position="1"/>
        <end position="16"/>
    </location>
</feature>
<organism evidence="11">
    <name type="scientific">Heligmosomoides polygyrus</name>
    <name type="common">Parasitic roundworm</name>
    <dbReference type="NCBI Taxonomy" id="6339"/>
    <lineage>
        <taxon>Eukaryota</taxon>
        <taxon>Metazoa</taxon>
        <taxon>Ecdysozoa</taxon>
        <taxon>Nematoda</taxon>
        <taxon>Chromadorea</taxon>
        <taxon>Rhabditida</taxon>
        <taxon>Rhabditina</taxon>
        <taxon>Rhabditomorpha</taxon>
        <taxon>Strongyloidea</taxon>
        <taxon>Heligmosomidae</taxon>
        <taxon>Heligmosomoides</taxon>
    </lineage>
</organism>